<feature type="non-terminal residue" evidence="1">
    <location>
        <position position="1"/>
    </location>
</feature>
<dbReference type="AlphaFoldDB" id="A0AAV7KS56"/>
<reference evidence="1" key="1">
    <citation type="journal article" date="2022" name="bioRxiv">
        <title>Sequencing and chromosome-scale assembly of the giantPleurodeles waltlgenome.</title>
        <authorList>
            <person name="Brown T."/>
            <person name="Elewa A."/>
            <person name="Iarovenko S."/>
            <person name="Subramanian E."/>
            <person name="Araus A.J."/>
            <person name="Petzold A."/>
            <person name="Susuki M."/>
            <person name="Suzuki K.-i.T."/>
            <person name="Hayashi T."/>
            <person name="Toyoda A."/>
            <person name="Oliveira C."/>
            <person name="Osipova E."/>
            <person name="Leigh N.D."/>
            <person name="Simon A."/>
            <person name="Yun M.H."/>
        </authorList>
    </citation>
    <scope>NUCLEOTIDE SEQUENCE</scope>
    <source>
        <strain evidence="1">20211129_DDA</strain>
        <tissue evidence="1">Liver</tissue>
    </source>
</reference>
<sequence length="66" mass="7275">VNSHPSNILVNRIEADWFLRSDSEQRKGTLPGRTHMCTTRKGEQTLQLIGSSAESAGQRSVLKPPS</sequence>
<proteinExistence type="predicted"/>
<evidence type="ECO:0000313" key="1">
    <source>
        <dbReference type="EMBL" id="KAJ1081743.1"/>
    </source>
</evidence>
<organism evidence="1 2">
    <name type="scientific">Pleurodeles waltl</name>
    <name type="common">Iberian ribbed newt</name>
    <dbReference type="NCBI Taxonomy" id="8319"/>
    <lineage>
        <taxon>Eukaryota</taxon>
        <taxon>Metazoa</taxon>
        <taxon>Chordata</taxon>
        <taxon>Craniata</taxon>
        <taxon>Vertebrata</taxon>
        <taxon>Euteleostomi</taxon>
        <taxon>Amphibia</taxon>
        <taxon>Batrachia</taxon>
        <taxon>Caudata</taxon>
        <taxon>Salamandroidea</taxon>
        <taxon>Salamandridae</taxon>
        <taxon>Pleurodelinae</taxon>
        <taxon>Pleurodeles</taxon>
    </lineage>
</organism>
<feature type="non-terminal residue" evidence="1">
    <location>
        <position position="66"/>
    </location>
</feature>
<dbReference type="Proteomes" id="UP001066276">
    <property type="component" value="Chromosome 12"/>
</dbReference>
<name>A0AAV7KS56_PLEWA</name>
<keyword evidence="2" id="KW-1185">Reference proteome</keyword>
<comment type="caution">
    <text evidence="1">The sequence shown here is derived from an EMBL/GenBank/DDBJ whole genome shotgun (WGS) entry which is preliminary data.</text>
</comment>
<protein>
    <submittedName>
        <fullName evidence="1">Uncharacterized protein</fullName>
    </submittedName>
</protein>
<dbReference type="EMBL" id="JANPWB010000016">
    <property type="protein sequence ID" value="KAJ1081743.1"/>
    <property type="molecule type" value="Genomic_DNA"/>
</dbReference>
<gene>
    <name evidence="1" type="ORF">NDU88_001918</name>
</gene>
<evidence type="ECO:0000313" key="2">
    <source>
        <dbReference type="Proteomes" id="UP001066276"/>
    </source>
</evidence>
<accession>A0AAV7KS56</accession>